<evidence type="ECO:0000313" key="1">
    <source>
        <dbReference type="EMBL" id="TDP05612.1"/>
    </source>
</evidence>
<sequence length="336" mass="37765">MKNGVAAVPRRGMAWMAGLLTAVLLWLGGMSPALAQRGWGDEGDYQILQARFGTARHHVDVSERLRDLARQDRRVRVSPELFGQDPDPGRRKSLRIYARGPDGERCIFEYAEQGFVDGARFSGWRRGDWGDRPSGWREDWQGGWGDELGGDDAPQVRDEGEYRILQASYGTARRSIDVSDRLKQLARRDGRVRVGNAVFEQDPDPGQLKTLRIVARSRDGGQRLFEFREGQVLDGAQFMGWRRGDWDSAGSSTTQPAGRLIIVSARYGESGANSVDVSARLRELIWRNRLEVRVDNALAGVDPAPGRRKTLSLSYAFEGQDMRHIRVDEQEMLALP</sequence>
<dbReference type="Proteomes" id="UP000295357">
    <property type="component" value="Unassembled WGS sequence"/>
</dbReference>
<organism evidence="1 2">
    <name type="scientific">Roseateles asaccharophilus</name>
    <dbReference type="NCBI Taxonomy" id="582607"/>
    <lineage>
        <taxon>Bacteria</taxon>
        <taxon>Pseudomonadati</taxon>
        <taxon>Pseudomonadota</taxon>
        <taxon>Betaproteobacteria</taxon>
        <taxon>Burkholderiales</taxon>
        <taxon>Sphaerotilaceae</taxon>
        <taxon>Roseateles</taxon>
    </lineage>
</organism>
<reference evidence="1 2" key="1">
    <citation type="submission" date="2019-03" db="EMBL/GenBank/DDBJ databases">
        <title>Genomic Encyclopedia of Type Strains, Phase IV (KMG-IV): sequencing the most valuable type-strain genomes for metagenomic binning, comparative biology and taxonomic classification.</title>
        <authorList>
            <person name="Goeker M."/>
        </authorList>
    </citation>
    <scope>NUCLEOTIDE SEQUENCE [LARGE SCALE GENOMIC DNA]</scope>
    <source>
        <strain evidence="1 2">DSM 25082</strain>
    </source>
</reference>
<dbReference type="OrthoDB" id="8883651at2"/>
<protein>
    <submittedName>
        <fullName evidence="1">Uncharacterized protein</fullName>
    </submittedName>
</protein>
<keyword evidence="2" id="KW-1185">Reference proteome</keyword>
<accession>A0A4R6MTC6</accession>
<proteinExistence type="predicted"/>
<comment type="caution">
    <text evidence="1">The sequence shown here is derived from an EMBL/GenBank/DDBJ whole genome shotgun (WGS) entry which is preliminary data.</text>
</comment>
<name>A0A4R6MTC6_9BURK</name>
<gene>
    <name evidence="1" type="ORF">DFR39_11036</name>
</gene>
<dbReference type="EMBL" id="SNXE01000010">
    <property type="protein sequence ID" value="TDP05612.1"/>
    <property type="molecule type" value="Genomic_DNA"/>
</dbReference>
<dbReference type="RefSeq" id="WP_133605147.1">
    <property type="nucleotide sequence ID" value="NZ_JAUFPJ010000011.1"/>
</dbReference>
<dbReference type="AlphaFoldDB" id="A0A4R6MTC6"/>
<evidence type="ECO:0000313" key="2">
    <source>
        <dbReference type="Proteomes" id="UP000295357"/>
    </source>
</evidence>